<sequence>MSGPRVLVITAMRDEGPHLLEWLAHHRAAGVQDFLVVSNECTDGTDTLLDLLEAAGIVTHLRNEIPEGRTPQWAALRLAAAHPLTRAADWIAMLDCDEFINLRAPLRSVQDLIAAAGDADAIALSWRLFGHSGHVRRPDAPTTEAYHRAIPPD</sequence>
<dbReference type="Gene3D" id="3.90.550.10">
    <property type="entry name" value="Spore Coat Polysaccharide Biosynthesis Protein SpsA, Chain A"/>
    <property type="match status" value="1"/>
</dbReference>
<feature type="non-terminal residue" evidence="4">
    <location>
        <position position="153"/>
    </location>
</feature>
<evidence type="ECO:0000256" key="2">
    <source>
        <dbReference type="ARBA" id="ARBA00022692"/>
    </source>
</evidence>
<dbReference type="GO" id="GO:0016020">
    <property type="term" value="C:membrane"/>
    <property type="evidence" value="ECO:0007669"/>
    <property type="project" value="UniProtKB-SubCell"/>
</dbReference>
<evidence type="ECO:0000256" key="1">
    <source>
        <dbReference type="ARBA" id="ARBA00004167"/>
    </source>
</evidence>
<protein>
    <recommendedName>
        <fullName evidence="5">Glycosyltransferase 2-like domain-containing protein</fullName>
    </recommendedName>
</protein>
<organism evidence="4">
    <name type="scientific">marine sediment metagenome</name>
    <dbReference type="NCBI Taxonomy" id="412755"/>
    <lineage>
        <taxon>unclassified sequences</taxon>
        <taxon>metagenomes</taxon>
        <taxon>ecological metagenomes</taxon>
    </lineage>
</organism>
<evidence type="ECO:0008006" key="5">
    <source>
        <dbReference type="Google" id="ProtNLM"/>
    </source>
</evidence>
<dbReference type="EMBL" id="LAZR01013400">
    <property type="protein sequence ID" value="KKM22130.1"/>
    <property type="molecule type" value="Genomic_DNA"/>
</dbReference>
<dbReference type="GO" id="GO:0005737">
    <property type="term" value="C:cytoplasm"/>
    <property type="evidence" value="ECO:0007669"/>
    <property type="project" value="TreeGrafter"/>
</dbReference>
<accession>A0A0F9L343</accession>
<dbReference type="InterPro" id="IPR029044">
    <property type="entry name" value="Nucleotide-diphossugar_trans"/>
</dbReference>
<comment type="subcellular location">
    <subcellularLocation>
        <location evidence="1">Membrane</location>
        <topology evidence="1">Single-pass membrane protein</topology>
    </subcellularLocation>
</comment>
<dbReference type="Pfam" id="PF13704">
    <property type="entry name" value="Glyco_tranf_2_4"/>
    <property type="match status" value="1"/>
</dbReference>
<dbReference type="SUPFAM" id="SSF53448">
    <property type="entry name" value="Nucleotide-diphospho-sugar transferases"/>
    <property type="match status" value="1"/>
</dbReference>
<evidence type="ECO:0000313" key="4">
    <source>
        <dbReference type="EMBL" id="KKM22130.1"/>
    </source>
</evidence>
<gene>
    <name evidence="4" type="ORF">LCGC14_1628430</name>
</gene>
<name>A0A0F9L343_9ZZZZ</name>
<keyword evidence="3" id="KW-0472">Membrane</keyword>
<evidence type="ECO:0000256" key="3">
    <source>
        <dbReference type="ARBA" id="ARBA00022989"/>
    </source>
</evidence>
<dbReference type="PANTHER" id="PTHR21461:SF69">
    <property type="entry name" value="GLYCOSYLTRANSFERASE FAMILY 92 PROTEIN"/>
    <property type="match status" value="1"/>
</dbReference>
<proteinExistence type="predicted"/>
<dbReference type="AlphaFoldDB" id="A0A0F9L343"/>
<keyword evidence="3" id="KW-1133">Transmembrane helix</keyword>
<keyword evidence="2" id="KW-0812">Transmembrane</keyword>
<reference evidence="4" key="1">
    <citation type="journal article" date="2015" name="Nature">
        <title>Complex archaea that bridge the gap between prokaryotes and eukaryotes.</title>
        <authorList>
            <person name="Spang A."/>
            <person name="Saw J.H."/>
            <person name="Jorgensen S.L."/>
            <person name="Zaremba-Niedzwiedzka K."/>
            <person name="Martijn J."/>
            <person name="Lind A.E."/>
            <person name="van Eijk R."/>
            <person name="Schleper C."/>
            <person name="Guy L."/>
            <person name="Ettema T.J."/>
        </authorList>
    </citation>
    <scope>NUCLEOTIDE SEQUENCE</scope>
</reference>
<dbReference type="GO" id="GO:0016757">
    <property type="term" value="F:glycosyltransferase activity"/>
    <property type="evidence" value="ECO:0007669"/>
    <property type="project" value="TreeGrafter"/>
</dbReference>
<comment type="caution">
    <text evidence="4">The sequence shown here is derived from an EMBL/GenBank/DDBJ whole genome shotgun (WGS) entry which is preliminary data.</text>
</comment>
<dbReference type="PANTHER" id="PTHR21461">
    <property type="entry name" value="GLYCOSYLTRANSFERASE FAMILY 92 PROTEIN"/>
    <property type="match status" value="1"/>
</dbReference>